<proteinExistence type="predicted"/>
<dbReference type="EMBL" id="CAJOBA010008682">
    <property type="protein sequence ID" value="CAF3834217.1"/>
    <property type="molecule type" value="Genomic_DNA"/>
</dbReference>
<dbReference type="Gene3D" id="1.20.1280.50">
    <property type="match status" value="1"/>
</dbReference>
<dbReference type="Pfam" id="PF12937">
    <property type="entry name" value="F-box-like"/>
    <property type="match status" value="1"/>
</dbReference>
<dbReference type="Proteomes" id="UP000682733">
    <property type="component" value="Unassembled WGS sequence"/>
</dbReference>
<dbReference type="SUPFAM" id="SSF81383">
    <property type="entry name" value="F-box domain"/>
    <property type="match status" value="1"/>
</dbReference>
<name>A0A8S2K2C9_9BILA</name>
<evidence type="ECO:0000313" key="4">
    <source>
        <dbReference type="EMBL" id="CAF3834217.1"/>
    </source>
</evidence>
<gene>
    <name evidence="3" type="ORF">OVA965_LOCUS17832</name>
    <name evidence="4" type="ORF">TMI583_LOCUS17843</name>
</gene>
<evidence type="ECO:0000259" key="2">
    <source>
        <dbReference type="SMART" id="SM00256"/>
    </source>
</evidence>
<accession>A0A8S2K2C9</accession>
<sequence>MTNDSHSYNNMGNIFSRHRHQRCSRHYKRQQQFHDSLKEHQQQPDDLSTNNNTLQQKQQQSFCLDELPQELLIYHIFIQMTYQDLCSLSKVSKLFYKLSNNNYLWLKHLEHHDLLVYESETDNDKELLLTNLKFKFFYLKTQREKYPWLWIEHSCHVKSKDSAKSEPPLSSDESTCLLFSIKCLQCSQLTTTVRDDFHDQYHHGLVKSINRKSLTFYENDTNTVYRGAIDISVQCLKCRRSCRWLDQKEWDNCPLKPLLSLSPKTNSINVFVG</sequence>
<reference evidence="4" key="1">
    <citation type="submission" date="2021-02" db="EMBL/GenBank/DDBJ databases">
        <authorList>
            <person name="Nowell W R."/>
        </authorList>
    </citation>
    <scope>NUCLEOTIDE SEQUENCE</scope>
</reference>
<dbReference type="InterPro" id="IPR036047">
    <property type="entry name" value="F-box-like_dom_sf"/>
</dbReference>
<evidence type="ECO:0000313" key="5">
    <source>
        <dbReference type="Proteomes" id="UP000682733"/>
    </source>
</evidence>
<feature type="region of interest" description="Disordered" evidence="1">
    <location>
        <begin position="31"/>
        <end position="52"/>
    </location>
</feature>
<evidence type="ECO:0000313" key="3">
    <source>
        <dbReference type="EMBL" id="CAF1069703.1"/>
    </source>
</evidence>
<feature type="domain" description="F-box" evidence="2">
    <location>
        <begin position="67"/>
        <end position="108"/>
    </location>
</feature>
<dbReference type="EMBL" id="CAJNOK010008667">
    <property type="protein sequence ID" value="CAF1069703.1"/>
    <property type="molecule type" value="Genomic_DNA"/>
</dbReference>
<dbReference type="AlphaFoldDB" id="A0A8S2K2C9"/>
<evidence type="ECO:0000256" key="1">
    <source>
        <dbReference type="SAM" id="MobiDB-lite"/>
    </source>
</evidence>
<dbReference type="Proteomes" id="UP000677228">
    <property type="component" value="Unassembled WGS sequence"/>
</dbReference>
<organism evidence="4 5">
    <name type="scientific">Didymodactylos carnosus</name>
    <dbReference type="NCBI Taxonomy" id="1234261"/>
    <lineage>
        <taxon>Eukaryota</taxon>
        <taxon>Metazoa</taxon>
        <taxon>Spiralia</taxon>
        <taxon>Gnathifera</taxon>
        <taxon>Rotifera</taxon>
        <taxon>Eurotatoria</taxon>
        <taxon>Bdelloidea</taxon>
        <taxon>Philodinida</taxon>
        <taxon>Philodinidae</taxon>
        <taxon>Didymodactylos</taxon>
    </lineage>
</organism>
<dbReference type="InterPro" id="IPR001810">
    <property type="entry name" value="F-box_dom"/>
</dbReference>
<comment type="caution">
    <text evidence="4">The sequence shown here is derived from an EMBL/GenBank/DDBJ whole genome shotgun (WGS) entry which is preliminary data.</text>
</comment>
<dbReference type="SMART" id="SM00256">
    <property type="entry name" value="FBOX"/>
    <property type="match status" value="1"/>
</dbReference>
<protein>
    <recommendedName>
        <fullName evidence="2">F-box domain-containing protein</fullName>
    </recommendedName>
</protein>